<evidence type="ECO:0000256" key="2">
    <source>
        <dbReference type="ARBA" id="ARBA00009370"/>
    </source>
</evidence>
<dbReference type="GO" id="GO:0009003">
    <property type="term" value="F:signal peptidase activity"/>
    <property type="evidence" value="ECO:0007669"/>
    <property type="project" value="UniProtKB-EC"/>
</dbReference>
<feature type="active site" evidence="3">
    <location>
        <position position="88"/>
    </location>
</feature>
<dbReference type="NCBIfam" id="TIGR02227">
    <property type="entry name" value="sigpep_I_bact"/>
    <property type="match status" value="1"/>
</dbReference>
<dbReference type="PANTHER" id="PTHR43390:SF1">
    <property type="entry name" value="CHLOROPLAST PROCESSING PEPTIDASE"/>
    <property type="match status" value="1"/>
</dbReference>
<organism evidence="6 7">
    <name type="scientific">Streptomyces broussonetiae</name>
    <dbReference type="NCBI Taxonomy" id="2686304"/>
    <lineage>
        <taxon>Bacteria</taxon>
        <taxon>Bacillati</taxon>
        <taxon>Actinomycetota</taxon>
        <taxon>Actinomycetes</taxon>
        <taxon>Kitasatosporales</taxon>
        <taxon>Streptomycetaceae</taxon>
        <taxon>Streptomyces</taxon>
    </lineage>
</organism>
<reference evidence="6 7" key="1">
    <citation type="submission" date="2019-12" db="EMBL/GenBank/DDBJ databases">
        <title>Streptomyces sp. strain T44 isolated from rhizosphere soil of Broussonetia papyrifera.</title>
        <authorList>
            <person name="Mo P."/>
        </authorList>
    </citation>
    <scope>NUCLEOTIDE SEQUENCE [LARGE SCALE GENOMIC DNA]</scope>
    <source>
        <strain evidence="6 7">T44</strain>
    </source>
</reference>
<dbReference type="InterPro" id="IPR036286">
    <property type="entry name" value="LexA/Signal_pep-like_sf"/>
</dbReference>
<keyword evidence="4" id="KW-0472">Membrane</keyword>
<comment type="subcellular location">
    <subcellularLocation>
        <location evidence="1">Cell membrane</location>
        <topology evidence="1">Single-pass type II membrane protein</topology>
    </subcellularLocation>
    <subcellularLocation>
        <location evidence="4">Membrane</location>
        <topology evidence="4">Single-pass type II membrane protein</topology>
    </subcellularLocation>
</comment>
<keyword evidence="4 6" id="KW-0378">Hydrolase</keyword>
<keyword evidence="7" id="KW-1185">Reference proteome</keyword>
<dbReference type="AlphaFoldDB" id="A0A6I6MWG3"/>
<evidence type="ECO:0000256" key="1">
    <source>
        <dbReference type="ARBA" id="ARBA00004401"/>
    </source>
</evidence>
<dbReference type="CDD" id="cd06530">
    <property type="entry name" value="S26_SPase_I"/>
    <property type="match status" value="1"/>
</dbReference>
<dbReference type="InterPro" id="IPR019533">
    <property type="entry name" value="Peptidase_S26"/>
</dbReference>
<sequence length="230" mass="24210">MAGARRGRGLGISALVVGLLGLVLAVGGFGFLRSAYGASTVAGSSMRPSYDRGDRIVWERVDGSEVRRGDVVLFTPPADYGFDGPLLKRVVGVGGDRVTCCTAAGSRERVTVNGKPVEEPYVYGGDADGVHKSYDVTVPRGRLFLLGDNRANSNDSRFHSGEQGGTVSADAVRGRVTDDRTVPFLLVAALLVGVVLLLVGGGLGIAFLAVRRRKVPQVPQMPWPMQPTGS</sequence>
<dbReference type="GO" id="GO:0006465">
    <property type="term" value="P:signal peptide processing"/>
    <property type="evidence" value="ECO:0007669"/>
    <property type="project" value="InterPro"/>
</dbReference>
<keyword evidence="4" id="KW-0812">Transmembrane</keyword>
<dbReference type="GO" id="GO:0004252">
    <property type="term" value="F:serine-type endopeptidase activity"/>
    <property type="evidence" value="ECO:0007669"/>
    <property type="project" value="InterPro"/>
</dbReference>
<dbReference type="SUPFAM" id="SSF51306">
    <property type="entry name" value="LexA/Signal peptidase"/>
    <property type="match status" value="1"/>
</dbReference>
<dbReference type="GO" id="GO:0005886">
    <property type="term" value="C:plasma membrane"/>
    <property type="evidence" value="ECO:0007669"/>
    <property type="project" value="UniProtKB-SubCell"/>
</dbReference>
<dbReference type="Proteomes" id="UP000436138">
    <property type="component" value="Chromosome"/>
</dbReference>
<dbReference type="KEGG" id="sbro:GQF42_18770"/>
<dbReference type="EC" id="3.4.21.89" evidence="4"/>
<evidence type="ECO:0000313" key="6">
    <source>
        <dbReference type="EMBL" id="QHA05068.1"/>
    </source>
</evidence>
<evidence type="ECO:0000259" key="5">
    <source>
        <dbReference type="Pfam" id="PF10502"/>
    </source>
</evidence>
<evidence type="ECO:0000256" key="4">
    <source>
        <dbReference type="RuleBase" id="RU362042"/>
    </source>
</evidence>
<feature type="transmembrane region" description="Helical" evidence="4">
    <location>
        <begin position="184"/>
        <end position="210"/>
    </location>
</feature>
<feature type="domain" description="Peptidase S26" evidence="5">
    <location>
        <begin position="30"/>
        <end position="176"/>
    </location>
</feature>
<comment type="catalytic activity">
    <reaction evidence="4">
        <text>Cleavage of hydrophobic, N-terminal signal or leader sequences from secreted and periplasmic proteins.</text>
        <dbReference type="EC" id="3.4.21.89"/>
    </reaction>
</comment>
<dbReference type="InterPro" id="IPR000223">
    <property type="entry name" value="Pept_S26A_signal_pept_1"/>
</dbReference>
<dbReference type="PRINTS" id="PR00727">
    <property type="entry name" value="LEADERPTASE"/>
</dbReference>
<proteinExistence type="inferred from homology"/>
<gene>
    <name evidence="6" type="primary">lepB</name>
    <name evidence="6" type="ORF">GQF42_18770</name>
</gene>
<keyword evidence="4" id="KW-1133">Transmembrane helix</keyword>
<evidence type="ECO:0000256" key="3">
    <source>
        <dbReference type="PIRSR" id="PIRSR600223-1"/>
    </source>
</evidence>
<dbReference type="PANTHER" id="PTHR43390">
    <property type="entry name" value="SIGNAL PEPTIDASE I"/>
    <property type="match status" value="1"/>
</dbReference>
<name>A0A6I6MWG3_9ACTN</name>
<dbReference type="RefSeq" id="WP_158921414.1">
    <property type="nucleotide sequence ID" value="NZ_CP047020.1"/>
</dbReference>
<dbReference type="Pfam" id="PF10502">
    <property type="entry name" value="Peptidase_S26"/>
    <property type="match status" value="1"/>
</dbReference>
<evidence type="ECO:0000313" key="7">
    <source>
        <dbReference type="Proteomes" id="UP000436138"/>
    </source>
</evidence>
<accession>A0A6I6MWG3</accession>
<dbReference type="Gene3D" id="2.10.109.10">
    <property type="entry name" value="Umud Fragment, subunit A"/>
    <property type="match status" value="1"/>
</dbReference>
<comment type="similarity">
    <text evidence="2 4">Belongs to the peptidase S26 family.</text>
</comment>
<keyword evidence="4" id="KW-0645">Protease</keyword>
<dbReference type="EMBL" id="CP047020">
    <property type="protein sequence ID" value="QHA05068.1"/>
    <property type="molecule type" value="Genomic_DNA"/>
</dbReference>
<protein>
    <recommendedName>
        <fullName evidence="4">Signal peptidase I</fullName>
        <ecNumber evidence="4">3.4.21.89</ecNumber>
    </recommendedName>
</protein>
<feature type="active site" evidence="3">
    <location>
        <position position="45"/>
    </location>
</feature>